<evidence type="ECO:0000259" key="2">
    <source>
        <dbReference type="PROSITE" id="PS51840"/>
    </source>
</evidence>
<dbReference type="EMBL" id="CM031839">
    <property type="protein sequence ID" value="KAG6674265.1"/>
    <property type="molecule type" value="Genomic_DNA"/>
</dbReference>
<dbReference type="Pfam" id="PF10358">
    <property type="entry name" value="NT-C2"/>
    <property type="match status" value="1"/>
</dbReference>
<dbReference type="PANTHER" id="PTHR33414:SF10">
    <property type="entry name" value="PROTEIN PLASTID MOVEMENT IMPAIRED 1-RELATED 2"/>
    <property type="match status" value="1"/>
</dbReference>
<protein>
    <recommendedName>
        <fullName evidence="2">C2 NT-type domain-containing protein</fullName>
    </recommendedName>
</protein>
<sequence length="1134" mass="126228">MMLSKLESGKDSEAGNSNNAQLLRDIEEISRALYLHKTPTEDLRPPSQVRSQSAGKTRLLESKSSSNPKLPRDNLLLYRDKKSALSWNWKKPLKALTHIGNRKFSCCFYLYVHSIDGLPMNFDGFNLCVNWKRKDEVLRTHPSRVCQGMVEINETLMHRCSVYGSKSGAHHSAKYDAKLSLISVSVIGMAGLDIGKHWVDLTRLLPLTMQELEGEKNSGKWMTSFKLKGKADGASLNVSFGYSVMADYFMKMSDSMNVSKHINFGLNGSKTVENSVGFLSGNDGMLPQDGSLQNNLNITSVLSLQSIDPGLELSTSINFLYQKLGEENLLSSARSNSEDVKPLKLKPDMESDLSEENNGYECDNIDFTIIERGIEIPEQEELQSNQATVQTIDGSVIETINMDEVIKDDDISIEEEETNCNSKDQVCGDYLNEVVVADHKYEDNSLSTRDSIVEETKLDLHHPWNSKSAELEPPSTLSEFLEKENMMEVKSSYQDKKILNKSSSLDDDTKTVARDFLKLLGIEHGSSRWSSEIDAESPRECLLRQFENDSLASGNFNIYFDPMEEQSDFSFSNSPWSTFGECFEDSDLSSIIQAAEEEHNRDRQLLRSRKQAKTLEDLETEALMREWGLNEEDFKSSPRNCSGGFGSPIQLAPKEPLELPPLGVGLGPFVWTKGGGFLRSMSPSLFRDAKNGGSLIMQVSSPVVLPAAMGFDIMEILQHLASVGTEKMSLLTNQLMPLVDLTGKIIEELVGNTTSSTVVPGRQALLQHESVSWLDAYGGGEEVKECPSGWICQSWSSDLTGGLDHVSLKEIFPLAMDRVEALLIDGLRIQTNISDEEVPSSINSAFSRFHRSEGSAALQRLDVRGSGSDVKRLMDLSLTLDNWLRLDAGIIGDEDEDNEQILEILTAHHAKCTDFVDEWITRDKKWDIGSDLKHGLLGNNLIIALMLQLRDPHRNHEPVGLPMLTLLQVDRIFVPSIHRVDNMVIGSSNNKEDPRHVLEGFGDMNAVEKIEVKEGSNSQFKIAEVHLAGVSSGPGKCQFWGTSTQQQSGSRWLLANGIAKSNKQPLSKSKEIVISSPLVRSSRQSGDILWSISSGVHCMRSKSTNSPIRNPNVIFPDETTRSRHLQHETSNYSS</sequence>
<feature type="domain" description="C2 NT-type" evidence="2">
    <location>
        <begin position="96"/>
        <end position="244"/>
    </location>
</feature>
<evidence type="ECO:0000313" key="3">
    <source>
        <dbReference type="EMBL" id="KAG6674266.1"/>
    </source>
</evidence>
<dbReference type="Proteomes" id="UP000811246">
    <property type="component" value="Chromosome 15"/>
</dbReference>
<evidence type="ECO:0000256" key="1">
    <source>
        <dbReference type="SAM" id="MobiDB-lite"/>
    </source>
</evidence>
<feature type="region of interest" description="Disordered" evidence="1">
    <location>
        <begin position="1100"/>
        <end position="1134"/>
    </location>
</feature>
<reference evidence="3" key="1">
    <citation type="submission" date="2021-01" db="EMBL/GenBank/DDBJ databases">
        <authorList>
            <person name="Lovell J.T."/>
            <person name="Bentley N."/>
            <person name="Bhattarai G."/>
            <person name="Jenkins J.W."/>
            <person name="Sreedasyam A."/>
            <person name="Alarcon Y."/>
            <person name="Bock C."/>
            <person name="Boston L."/>
            <person name="Carlson J."/>
            <person name="Cervantes K."/>
            <person name="Clermont K."/>
            <person name="Krom N."/>
            <person name="Kubenka K."/>
            <person name="Mamidi S."/>
            <person name="Mattison C."/>
            <person name="Monteros M."/>
            <person name="Pisani C."/>
            <person name="Plott C."/>
            <person name="Rajasekar S."/>
            <person name="Rhein H.S."/>
            <person name="Rohla C."/>
            <person name="Song M."/>
            <person name="Hilaire R.S."/>
            <person name="Shu S."/>
            <person name="Wells L."/>
            <person name="Wang X."/>
            <person name="Webber J."/>
            <person name="Heerema R.J."/>
            <person name="Klein P."/>
            <person name="Conner P."/>
            <person name="Grauke L."/>
            <person name="Grimwood J."/>
            <person name="Schmutz J."/>
            <person name="Randall J.J."/>
        </authorList>
    </citation>
    <scope>NUCLEOTIDE SEQUENCE</scope>
    <source>
        <tissue evidence="3">Leaf</tissue>
    </source>
</reference>
<comment type="caution">
    <text evidence="3">The sequence shown here is derived from an EMBL/GenBank/DDBJ whole genome shotgun (WGS) entry which is preliminary data.</text>
</comment>
<dbReference type="PANTHER" id="PTHR33414">
    <property type="entry name" value="PROTEIN PLASTID MOVEMENT IMPAIRED 1-RELATED 1"/>
    <property type="match status" value="1"/>
</dbReference>
<dbReference type="InterPro" id="IPR039614">
    <property type="entry name" value="PMI1-like"/>
</dbReference>
<dbReference type="InterPro" id="IPR019448">
    <property type="entry name" value="NT-C2"/>
</dbReference>
<organism evidence="3 4">
    <name type="scientific">Carya illinoinensis</name>
    <name type="common">Pecan</name>
    <dbReference type="NCBI Taxonomy" id="32201"/>
    <lineage>
        <taxon>Eukaryota</taxon>
        <taxon>Viridiplantae</taxon>
        <taxon>Streptophyta</taxon>
        <taxon>Embryophyta</taxon>
        <taxon>Tracheophyta</taxon>
        <taxon>Spermatophyta</taxon>
        <taxon>Magnoliopsida</taxon>
        <taxon>eudicotyledons</taxon>
        <taxon>Gunneridae</taxon>
        <taxon>Pentapetalae</taxon>
        <taxon>rosids</taxon>
        <taxon>fabids</taxon>
        <taxon>Fagales</taxon>
        <taxon>Juglandaceae</taxon>
        <taxon>Carya</taxon>
    </lineage>
</organism>
<evidence type="ECO:0000313" key="4">
    <source>
        <dbReference type="Proteomes" id="UP000811246"/>
    </source>
</evidence>
<accession>A0A922A8G0</accession>
<name>A0A922A8G0_CARIL</name>
<gene>
    <name evidence="3" type="ORF">I3842_15G033600</name>
</gene>
<feature type="compositionally biased region" description="Basic and acidic residues" evidence="1">
    <location>
        <begin position="1118"/>
        <end position="1127"/>
    </location>
</feature>
<dbReference type="Pfam" id="PF21745">
    <property type="entry name" value="PMI1_PMIR1-2_C"/>
    <property type="match status" value="1"/>
</dbReference>
<feature type="region of interest" description="Disordered" evidence="1">
    <location>
        <begin position="37"/>
        <end position="72"/>
    </location>
</feature>
<dbReference type="InterPro" id="IPR048972">
    <property type="entry name" value="PMI1_PMIR1-2_C"/>
</dbReference>
<dbReference type="PROSITE" id="PS51840">
    <property type="entry name" value="C2_NT"/>
    <property type="match status" value="1"/>
</dbReference>
<dbReference type="AlphaFoldDB" id="A0A922A8G0"/>
<proteinExistence type="predicted"/>
<dbReference type="EMBL" id="CM031839">
    <property type="protein sequence ID" value="KAG6674266.1"/>
    <property type="molecule type" value="Genomic_DNA"/>
</dbReference>